<evidence type="ECO:0000313" key="10">
    <source>
        <dbReference type="Proteomes" id="UP000019402"/>
    </source>
</evidence>
<keyword evidence="5" id="KW-0456">Lyase</keyword>
<dbReference type="NCBIfam" id="TIGR01464">
    <property type="entry name" value="hemE"/>
    <property type="match status" value="1"/>
</dbReference>
<proteinExistence type="inferred from homology"/>
<dbReference type="PANTHER" id="PTHR21091">
    <property type="entry name" value="METHYLTETRAHYDROFOLATE:HOMOCYSTEINE METHYLTRANSFERASE RELATED"/>
    <property type="match status" value="1"/>
</dbReference>
<dbReference type="AlphaFoldDB" id="W7YHI3"/>
<comment type="similarity">
    <text evidence="2">Belongs to the uroporphyrinogen decarboxylase family.</text>
</comment>
<evidence type="ECO:0000256" key="5">
    <source>
        <dbReference type="ARBA" id="ARBA00023239"/>
    </source>
</evidence>
<dbReference type="OrthoDB" id="9806656at2"/>
<dbReference type="PANTHER" id="PTHR21091:SF169">
    <property type="entry name" value="UROPORPHYRINOGEN DECARBOXYLASE"/>
    <property type="match status" value="1"/>
</dbReference>
<reference evidence="9 10" key="1">
    <citation type="journal article" date="2014" name="Genome Announc.">
        <title>Draft Genome Sequence of Cytophaga fermentans JCM 21142T, a Facultative Anaerobe Isolated from Marine Mud.</title>
        <authorList>
            <person name="Starns D."/>
            <person name="Oshima K."/>
            <person name="Suda W."/>
            <person name="Iino T."/>
            <person name="Yuki M."/>
            <person name="Inoue J."/>
            <person name="Kitamura K."/>
            <person name="Iida T."/>
            <person name="Darby A."/>
            <person name="Hattori M."/>
            <person name="Ohkuma M."/>
        </authorList>
    </citation>
    <scope>NUCLEOTIDE SEQUENCE [LARGE SCALE GENOMIC DNA]</scope>
    <source>
        <strain evidence="9 10">JCM 21142</strain>
    </source>
</reference>
<comment type="caution">
    <text evidence="9">The sequence shown here is derived from an EMBL/GenBank/DDBJ whole genome shotgun (WGS) entry which is preliminary data.</text>
</comment>
<dbReference type="InterPro" id="IPR038071">
    <property type="entry name" value="UROD/MetE-like_sf"/>
</dbReference>
<evidence type="ECO:0000256" key="1">
    <source>
        <dbReference type="ARBA" id="ARBA00004804"/>
    </source>
</evidence>
<sequence length="343" mass="39064">MNDSILLKTLAGERTERPPFWFMRQAGRVLPSYMKLKEKYSFWEMMQKPALGAKVTLLPVEDLGVDAAILFSDILVIPYAMGMGLEFTDKGPEFDVPLVARDNPLAALNPDPEKLNYIYEVIKQTIATKPPHIPLIGFCGAPLTVLCYMLQGIGRSKDFPLATTFIYQHKEMVKKLVDAITDLSIIYAKGQIKHGIQVFQLFETHGGLIPFELYKELFFPSVRKIAEAVRQEGIPFIYFPKDLGTGIAEVTPDMCDYLSVDWQTPIEEARKIVNRNIGLQGNIDPRLLYADQRTIDATLKKYIDFGSRNQDWVINLGHGFLPDIPYDNAKFLADWIKQADWRR</sequence>
<evidence type="ECO:0000256" key="2">
    <source>
        <dbReference type="ARBA" id="ARBA00009935"/>
    </source>
</evidence>
<dbReference type="Pfam" id="PF01208">
    <property type="entry name" value="URO-D"/>
    <property type="match status" value="1"/>
</dbReference>
<feature type="domain" description="Uroporphyrinogen decarboxylase (URO-D)" evidence="8">
    <location>
        <begin position="4"/>
        <end position="338"/>
    </location>
</feature>
<evidence type="ECO:0000256" key="3">
    <source>
        <dbReference type="ARBA" id="ARBA00012288"/>
    </source>
</evidence>
<protein>
    <recommendedName>
        <fullName evidence="3 7">Uroporphyrinogen decarboxylase</fullName>
        <ecNumber evidence="3 7">4.1.1.37</ecNumber>
    </recommendedName>
</protein>
<name>W7YHI3_9BACT</name>
<dbReference type="InterPro" id="IPR000257">
    <property type="entry name" value="Uroporphyrinogen_deCOase"/>
</dbReference>
<comment type="pathway">
    <text evidence="1">Porphyrin-containing compound metabolism; protoporphyrin-IX biosynthesis; coproporphyrinogen-III from 5-aminolevulinate: step 4/4.</text>
</comment>
<gene>
    <name evidence="9" type="ORF">JCM21142_72600</name>
</gene>
<dbReference type="UniPathway" id="UPA00251">
    <property type="reaction ID" value="UER00321"/>
</dbReference>
<dbReference type="EC" id="4.1.1.37" evidence="3 7"/>
<dbReference type="eggNOG" id="COG0407">
    <property type="taxonomic scope" value="Bacteria"/>
</dbReference>
<keyword evidence="6" id="KW-0627">Porphyrin biosynthesis</keyword>
<evidence type="ECO:0000259" key="8">
    <source>
        <dbReference type="Pfam" id="PF01208"/>
    </source>
</evidence>
<keyword evidence="4" id="KW-0210">Decarboxylase</keyword>
<dbReference type="GO" id="GO:0004853">
    <property type="term" value="F:uroporphyrinogen decarboxylase activity"/>
    <property type="evidence" value="ECO:0007669"/>
    <property type="project" value="UniProtKB-UniRule"/>
</dbReference>
<dbReference type="InterPro" id="IPR006361">
    <property type="entry name" value="Uroporphyrinogen_deCO2ase_HemE"/>
</dbReference>
<evidence type="ECO:0000256" key="6">
    <source>
        <dbReference type="ARBA" id="ARBA00023244"/>
    </source>
</evidence>
<dbReference type="Proteomes" id="UP000019402">
    <property type="component" value="Unassembled WGS sequence"/>
</dbReference>
<dbReference type="RefSeq" id="WP_027471868.1">
    <property type="nucleotide sequence ID" value="NZ_BAMD01000033.1"/>
</dbReference>
<evidence type="ECO:0000313" key="9">
    <source>
        <dbReference type="EMBL" id="GAF03911.1"/>
    </source>
</evidence>
<dbReference type="EMBL" id="BAMD01000033">
    <property type="protein sequence ID" value="GAF03911.1"/>
    <property type="molecule type" value="Genomic_DNA"/>
</dbReference>
<evidence type="ECO:0000256" key="7">
    <source>
        <dbReference type="NCBIfam" id="TIGR01464"/>
    </source>
</evidence>
<organism evidence="9 10">
    <name type="scientific">Saccharicrinis fermentans DSM 9555 = JCM 21142</name>
    <dbReference type="NCBI Taxonomy" id="869213"/>
    <lineage>
        <taxon>Bacteria</taxon>
        <taxon>Pseudomonadati</taxon>
        <taxon>Bacteroidota</taxon>
        <taxon>Bacteroidia</taxon>
        <taxon>Marinilabiliales</taxon>
        <taxon>Marinilabiliaceae</taxon>
        <taxon>Saccharicrinis</taxon>
    </lineage>
</organism>
<dbReference type="GO" id="GO:0006782">
    <property type="term" value="P:protoporphyrinogen IX biosynthetic process"/>
    <property type="evidence" value="ECO:0007669"/>
    <property type="project" value="UniProtKB-UniPathway"/>
</dbReference>
<dbReference type="STRING" id="869213.GCA_000517085_02226"/>
<dbReference type="GO" id="GO:0005829">
    <property type="term" value="C:cytosol"/>
    <property type="evidence" value="ECO:0007669"/>
    <property type="project" value="TreeGrafter"/>
</dbReference>
<accession>W7YHI3</accession>
<evidence type="ECO:0000256" key="4">
    <source>
        <dbReference type="ARBA" id="ARBA00022793"/>
    </source>
</evidence>
<dbReference type="Gene3D" id="3.20.20.210">
    <property type="match status" value="1"/>
</dbReference>
<dbReference type="SUPFAM" id="SSF51726">
    <property type="entry name" value="UROD/MetE-like"/>
    <property type="match status" value="1"/>
</dbReference>
<keyword evidence="10" id="KW-1185">Reference proteome</keyword>